<keyword evidence="14" id="KW-1185">Reference proteome</keyword>
<keyword evidence="8" id="KW-0472">Membrane</keyword>
<keyword evidence="2" id="KW-0813">Transport</keyword>
<evidence type="ECO:0000256" key="7">
    <source>
        <dbReference type="ARBA" id="ARBA00023128"/>
    </source>
</evidence>
<keyword evidence="3" id="KW-0679">Respiratory chain</keyword>
<dbReference type="Proteomes" id="UP000053611">
    <property type="component" value="Unassembled WGS sequence"/>
</dbReference>
<name>A0A0J0XWK3_9TREE</name>
<dbReference type="InterPro" id="IPR011765">
    <property type="entry name" value="Pept_M16_N"/>
</dbReference>
<organism evidence="13 14">
    <name type="scientific">Cutaneotrichosporon oleaginosum</name>
    <dbReference type="NCBI Taxonomy" id="879819"/>
    <lineage>
        <taxon>Eukaryota</taxon>
        <taxon>Fungi</taxon>
        <taxon>Dikarya</taxon>
        <taxon>Basidiomycota</taxon>
        <taxon>Agaricomycotina</taxon>
        <taxon>Tremellomycetes</taxon>
        <taxon>Trichosporonales</taxon>
        <taxon>Trichosporonaceae</taxon>
        <taxon>Cutaneotrichosporon</taxon>
    </lineage>
</organism>
<dbReference type="PANTHER" id="PTHR11851:SF209">
    <property type="entry name" value="CYTOCHROME B-C1 COMPLEX SUBUNIT 2, MITOCHONDRIAL"/>
    <property type="match status" value="1"/>
</dbReference>
<evidence type="ECO:0000256" key="6">
    <source>
        <dbReference type="ARBA" id="ARBA00022982"/>
    </source>
</evidence>
<reference evidence="13 14" key="1">
    <citation type="submission" date="2015-03" db="EMBL/GenBank/DDBJ databases">
        <title>Genomics and transcriptomics of the oil-accumulating basidiomycete yeast T. oleaginosus allow insights into substrate utilization and the diverse evolutionary trajectories of mating systems in fungi.</title>
        <authorList>
            <consortium name="DOE Joint Genome Institute"/>
            <person name="Kourist R."/>
            <person name="Kracht O."/>
            <person name="Bracharz F."/>
            <person name="Lipzen A."/>
            <person name="Nolan M."/>
            <person name="Ohm R."/>
            <person name="Grigoriev I."/>
            <person name="Sun S."/>
            <person name="Heitman J."/>
            <person name="Bruck T."/>
            <person name="Nowrousian M."/>
        </authorList>
    </citation>
    <scope>NUCLEOTIDE SEQUENCE [LARGE SCALE GENOMIC DNA]</scope>
    <source>
        <strain evidence="13 14">IBC0246</strain>
    </source>
</reference>
<evidence type="ECO:0000256" key="3">
    <source>
        <dbReference type="ARBA" id="ARBA00022660"/>
    </source>
</evidence>
<feature type="domain" description="Peptidase M16 C-terminal" evidence="12">
    <location>
        <begin position="181"/>
        <end position="358"/>
    </location>
</feature>
<evidence type="ECO:0000313" key="13">
    <source>
        <dbReference type="EMBL" id="KLT45431.1"/>
    </source>
</evidence>
<evidence type="ECO:0000256" key="5">
    <source>
        <dbReference type="ARBA" id="ARBA00022946"/>
    </source>
</evidence>
<keyword evidence="7" id="KW-0496">Mitochondrion</keyword>
<sequence length="434" mass="44361">MSLLRLPRAAPALRRSYATAANVSEAAGVKVLGIDNGLRPATSSVSVIVKAGSRYEPAPGVAHVLKNFVFKSTASGSALKTVRETELYGGVLSAGLSREYLYINAEFLRGDEGHFLPLLASVLSSTQFSPHEYTELVLPTVRGETEAAAADPALIALDTAATVAFRRGLGNSIFASPHSPVTLDTVKSFAQAAFAKSNIAVVGQGISTDALAAAVSSAFAGAAGSAGSLQTSKSQYYGGEARIPLDTHANPSAQPTVVISYGQTGAAAPEVAIIPHILGGQSALKWSPGSTPLSKAADKVPGATVRSFVTSYSDASLLNVVVQAPTNEGVRAVAQDVAAAIKAVSSGVKEDELKRAIAKAKFADATTLEHYASLVDAAAPALFGGQSIQSQSLAFDGLSTSAVSKAAKALFEAKPTVVAVGNTHVLPYADELGL</sequence>
<dbReference type="STRING" id="879819.A0A0J0XWK3"/>
<dbReference type="InterPro" id="IPR007863">
    <property type="entry name" value="Peptidase_M16_C"/>
</dbReference>
<evidence type="ECO:0000256" key="1">
    <source>
        <dbReference type="ARBA" id="ARBA00004443"/>
    </source>
</evidence>
<keyword evidence="4" id="KW-0999">Mitochondrion inner membrane</keyword>
<evidence type="ECO:0000256" key="4">
    <source>
        <dbReference type="ARBA" id="ARBA00022792"/>
    </source>
</evidence>
<dbReference type="AlphaFoldDB" id="A0A0J0XWK3"/>
<dbReference type="Pfam" id="PF05193">
    <property type="entry name" value="Peptidase_M16_C"/>
    <property type="match status" value="1"/>
</dbReference>
<dbReference type="InterPro" id="IPR011249">
    <property type="entry name" value="Metalloenz_LuxS/M16"/>
</dbReference>
<keyword evidence="13" id="KW-0378">Hydrolase</keyword>
<dbReference type="EMBL" id="KQ087181">
    <property type="protein sequence ID" value="KLT45431.1"/>
    <property type="molecule type" value="Genomic_DNA"/>
</dbReference>
<accession>A0A0J0XWK3</accession>
<evidence type="ECO:0000256" key="9">
    <source>
        <dbReference type="ARBA" id="ARBA00038146"/>
    </source>
</evidence>
<feature type="domain" description="Peptidase M16 N-terminal" evidence="11">
    <location>
        <begin position="41"/>
        <end position="174"/>
    </location>
</feature>
<comment type="similarity">
    <text evidence="9">Belongs to the peptidase M16 family. UQCRC2/QCR2 subfamily.</text>
</comment>
<dbReference type="GO" id="GO:0005743">
    <property type="term" value="C:mitochondrial inner membrane"/>
    <property type="evidence" value="ECO:0007669"/>
    <property type="project" value="UniProtKB-SubCell"/>
</dbReference>
<gene>
    <name evidence="13" type="ORF">CC85DRAFT_282509</name>
</gene>
<dbReference type="InterPro" id="IPR050361">
    <property type="entry name" value="MPP/UQCRC_Complex"/>
</dbReference>
<protein>
    <recommendedName>
        <fullName evidence="10">Cytochrome b-c1 complex subunit 2, mitochondrial</fullName>
    </recommendedName>
</protein>
<evidence type="ECO:0000256" key="10">
    <source>
        <dbReference type="ARBA" id="ARBA00040751"/>
    </source>
</evidence>
<dbReference type="FunFam" id="3.30.830.10:FF:000021">
    <property type="entry name" value="Cytochrome b-c1 complex subunit 2"/>
    <property type="match status" value="1"/>
</dbReference>
<keyword evidence="5" id="KW-0809">Transit peptide</keyword>
<proteinExistence type="inferred from homology"/>
<evidence type="ECO:0000313" key="14">
    <source>
        <dbReference type="Proteomes" id="UP000053611"/>
    </source>
</evidence>
<evidence type="ECO:0000256" key="8">
    <source>
        <dbReference type="ARBA" id="ARBA00023136"/>
    </source>
</evidence>
<evidence type="ECO:0000259" key="12">
    <source>
        <dbReference type="Pfam" id="PF05193"/>
    </source>
</evidence>
<dbReference type="GO" id="GO:0016787">
    <property type="term" value="F:hydrolase activity"/>
    <property type="evidence" value="ECO:0007669"/>
    <property type="project" value="UniProtKB-KW"/>
</dbReference>
<keyword evidence="6" id="KW-0249">Electron transport</keyword>
<dbReference type="Gene3D" id="3.30.830.10">
    <property type="entry name" value="Metalloenzyme, LuxS/M16 peptidase-like"/>
    <property type="match status" value="2"/>
</dbReference>
<dbReference type="Pfam" id="PF00675">
    <property type="entry name" value="Peptidase_M16"/>
    <property type="match status" value="1"/>
</dbReference>
<dbReference type="SUPFAM" id="SSF63411">
    <property type="entry name" value="LuxS/MPP-like metallohydrolase"/>
    <property type="match status" value="2"/>
</dbReference>
<evidence type="ECO:0000259" key="11">
    <source>
        <dbReference type="Pfam" id="PF00675"/>
    </source>
</evidence>
<comment type="subcellular location">
    <subcellularLocation>
        <location evidence="1">Mitochondrion inner membrane</location>
        <topology evidence="1">Peripheral membrane protein</topology>
        <orientation evidence="1">Matrix side</orientation>
    </subcellularLocation>
</comment>
<dbReference type="GO" id="GO:0046872">
    <property type="term" value="F:metal ion binding"/>
    <property type="evidence" value="ECO:0007669"/>
    <property type="project" value="InterPro"/>
</dbReference>
<evidence type="ECO:0000256" key="2">
    <source>
        <dbReference type="ARBA" id="ARBA00022448"/>
    </source>
</evidence>
<dbReference type="FunFam" id="3.30.830.10:FF:000039">
    <property type="entry name" value="Ubiquinol-cytochrome c reductase core subunit 2"/>
    <property type="match status" value="1"/>
</dbReference>
<dbReference type="OrthoDB" id="6369905at2759"/>
<dbReference type="GeneID" id="28982616"/>
<dbReference type="PANTHER" id="PTHR11851">
    <property type="entry name" value="METALLOPROTEASE"/>
    <property type="match status" value="1"/>
</dbReference>